<evidence type="ECO:0000256" key="1">
    <source>
        <dbReference type="SAM" id="MobiDB-lite"/>
    </source>
</evidence>
<dbReference type="RefSeq" id="WP_129623091.1">
    <property type="nucleotide sequence ID" value="NZ_LR215043.1"/>
</dbReference>
<feature type="region of interest" description="Disordered" evidence="1">
    <location>
        <begin position="1"/>
        <end position="22"/>
    </location>
</feature>
<dbReference type="SUPFAM" id="SSF159234">
    <property type="entry name" value="FomD-like"/>
    <property type="match status" value="1"/>
</dbReference>
<name>A0A449BAP2_9BACT</name>
<feature type="domain" description="DUF402" evidence="2">
    <location>
        <begin position="36"/>
        <end position="169"/>
    </location>
</feature>
<reference evidence="3 4" key="1">
    <citation type="submission" date="2019-01" db="EMBL/GenBank/DDBJ databases">
        <authorList>
            <consortium name="Pathogen Informatics"/>
        </authorList>
    </citation>
    <scope>NUCLEOTIDE SEQUENCE [LARGE SCALE GENOMIC DNA]</scope>
    <source>
        <strain evidence="3 4">NCTC10184</strain>
    </source>
</reference>
<sequence length="222" mass="26776">MNKHEHSTTVPAVQPKTRNQTPRQGQIINVQAYKYDGLLYRQWNGVKVLRNTDDHYVLFMYRTKIAEAHKRNWLYLDPVLWFLPKQEMANALVLLKRNQKYIYTNIASAPLFEDNTLKFIDFDIDIKKYPGKQLEIIDGEEFVENTKKYCYPPALLKLLSKALDQVIKHNVNNEYYYNDLVIDYYVELAKKDKLFPLQHKHHAQRRVKTIRKRDYKVKKRWW</sequence>
<dbReference type="InterPro" id="IPR007295">
    <property type="entry name" value="DUF402"/>
</dbReference>
<dbReference type="OrthoDB" id="1645325at2"/>
<dbReference type="Pfam" id="PF04167">
    <property type="entry name" value="DUF402"/>
    <property type="match status" value="1"/>
</dbReference>
<keyword evidence="4" id="KW-1185">Reference proteome</keyword>
<dbReference type="KEGG" id="mcob:NCTC10184_00494"/>
<accession>A0A449BAP2</accession>
<protein>
    <submittedName>
        <fullName evidence="3">Protein of uncharacterized function (DUF402)</fullName>
    </submittedName>
</protein>
<dbReference type="EMBL" id="LR215043">
    <property type="protein sequence ID" value="VEU78256.1"/>
    <property type="molecule type" value="Genomic_DNA"/>
</dbReference>
<organism evidence="3 4">
    <name type="scientific">Mycoplasmopsis columbinasalis</name>
    <dbReference type="NCBI Taxonomy" id="114880"/>
    <lineage>
        <taxon>Bacteria</taxon>
        <taxon>Bacillati</taxon>
        <taxon>Mycoplasmatota</taxon>
        <taxon>Mycoplasmoidales</taxon>
        <taxon>Metamycoplasmataceae</taxon>
        <taxon>Mycoplasmopsis</taxon>
    </lineage>
</organism>
<dbReference type="Proteomes" id="UP000290876">
    <property type="component" value="Chromosome"/>
</dbReference>
<evidence type="ECO:0000313" key="4">
    <source>
        <dbReference type="Proteomes" id="UP000290876"/>
    </source>
</evidence>
<evidence type="ECO:0000259" key="2">
    <source>
        <dbReference type="Pfam" id="PF04167"/>
    </source>
</evidence>
<proteinExistence type="predicted"/>
<feature type="compositionally biased region" description="Polar residues" evidence="1">
    <location>
        <begin position="8"/>
        <end position="22"/>
    </location>
</feature>
<dbReference type="InterPro" id="IPR035930">
    <property type="entry name" value="FomD-like_sf"/>
</dbReference>
<gene>
    <name evidence="3" type="ORF">NCTC10184_00494</name>
</gene>
<dbReference type="Gene3D" id="2.40.380.10">
    <property type="entry name" value="FomD-like"/>
    <property type="match status" value="1"/>
</dbReference>
<dbReference type="AlphaFoldDB" id="A0A449BAP2"/>
<evidence type="ECO:0000313" key="3">
    <source>
        <dbReference type="EMBL" id="VEU78256.1"/>
    </source>
</evidence>